<dbReference type="Proteomes" id="UP000250668">
    <property type="component" value="Unassembled WGS sequence"/>
</dbReference>
<evidence type="ECO:0000313" key="2">
    <source>
        <dbReference type="EMBL" id="GBA98044.1"/>
    </source>
</evidence>
<evidence type="ECO:0000259" key="1">
    <source>
        <dbReference type="Pfam" id="PF01636"/>
    </source>
</evidence>
<comment type="caution">
    <text evidence="2">The sequence shown here is derived from an EMBL/GenBank/DDBJ whole genome shotgun (WGS) entry which is preliminary data.</text>
</comment>
<dbReference type="AlphaFoldDB" id="A0AB33ZWC9"/>
<dbReference type="RefSeq" id="WP_113774708.1">
    <property type="nucleotide sequence ID" value="NZ_BEXJ01000006.1"/>
</dbReference>
<dbReference type="Pfam" id="PF01636">
    <property type="entry name" value="APH"/>
    <property type="match status" value="1"/>
</dbReference>
<dbReference type="EMBL" id="BEXJ01000006">
    <property type="protein sequence ID" value="GBA98044.1"/>
    <property type="molecule type" value="Genomic_DNA"/>
</dbReference>
<dbReference type="InterPro" id="IPR008271">
    <property type="entry name" value="Ser/Thr_kinase_AS"/>
</dbReference>
<dbReference type="InterPro" id="IPR002575">
    <property type="entry name" value="Aminoglycoside_PTrfase"/>
</dbReference>
<feature type="domain" description="Aminoglycoside phosphotransferase" evidence="1">
    <location>
        <begin position="147"/>
        <end position="197"/>
    </location>
</feature>
<organism evidence="2 3">
    <name type="scientific">Lactobacillus gasseri</name>
    <dbReference type="NCBI Taxonomy" id="1596"/>
    <lineage>
        <taxon>Bacteria</taxon>
        <taxon>Bacillati</taxon>
        <taxon>Bacillota</taxon>
        <taxon>Bacilli</taxon>
        <taxon>Lactobacillales</taxon>
        <taxon>Lactobacillaceae</taxon>
        <taxon>Lactobacillus</taxon>
    </lineage>
</organism>
<dbReference type="Gene3D" id="3.90.1200.10">
    <property type="match status" value="1"/>
</dbReference>
<evidence type="ECO:0000313" key="3">
    <source>
        <dbReference type="Proteomes" id="UP000250668"/>
    </source>
</evidence>
<gene>
    <name evidence="2" type="ORF">LJCM1025_17730</name>
</gene>
<sequence>MDIVDSNYENNTSINIREKIIVKKYQHFSRMLCEQRALIKLNRENIVPHFIESDFENKTIKISFLDGKNPSPEFLFQKLPLLCESIEKIHKYHTTWSGYLCSPSEISWKNYILRKYSSRYEMIRPYISNIELIDKFFLSEFSKLSFEKNNCLLHYDLKPANIIFNKNKNRFNLIDFDRALFGDPLMDYSKLWWRAWNIDSASINKLEKCLEEYYEIDNDFQELMLFYTQLHCIGALAYYTSTFNSKYRPIVNSAMELTQNIIDTRIRWKV</sequence>
<proteinExistence type="predicted"/>
<dbReference type="SUPFAM" id="SSF56112">
    <property type="entry name" value="Protein kinase-like (PK-like)"/>
    <property type="match status" value="1"/>
</dbReference>
<dbReference type="InterPro" id="IPR011009">
    <property type="entry name" value="Kinase-like_dom_sf"/>
</dbReference>
<dbReference type="PROSITE" id="PS00108">
    <property type="entry name" value="PROTEIN_KINASE_ST"/>
    <property type="match status" value="1"/>
</dbReference>
<dbReference type="GO" id="GO:0004672">
    <property type="term" value="F:protein kinase activity"/>
    <property type="evidence" value="ECO:0007669"/>
    <property type="project" value="InterPro"/>
</dbReference>
<reference evidence="2 3" key="1">
    <citation type="journal article" date="2018" name="Int. J. Syst. Evol. Microbiol.">
        <title>Lactobacillus paragasseri sp. nov., a sister taxon of Lactobacillus gasseri, based on whole-genome sequence analyses.</title>
        <authorList>
            <person name="Tanizawa Y."/>
            <person name="Tada I."/>
            <person name="Kobayashi H."/>
            <person name="Endo A."/>
            <person name="Maeno S."/>
            <person name="Toyoda A."/>
            <person name="Arita M."/>
            <person name="Nakamura Y."/>
            <person name="Sakamoto M."/>
            <person name="Ohkuma M."/>
            <person name="Tohno M."/>
        </authorList>
    </citation>
    <scope>NUCLEOTIDE SEQUENCE [LARGE SCALE GENOMIC DNA]</scope>
    <source>
        <strain evidence="2 3">JCM 1025</strain>
    </source>
</reference>
<name>A0AB33ZWC9_LACGS</name>
<protein>
    <recommendedName>
        <fullName evidence="1">Aminoglycoside phosphotransferase domain-containing protein</fullName>
    </recommendedName>
</protein>
<accession>A0AB33ZWC9</accession>